<dbReference type="EMBL" id="BAABCT010000001">
    <property type="protein sequence ID" value="GAA4061656.1"/>
    <property type="molecule type" value="Genomic_DNA"/>
</dbReference>
<name>A0ABP7V9K9_9FLAO</name>
<reference evidence="3" key="1">
    <citation type="journal article" date="2019" name="Int. J. Syst. Evol. Microbiol.">
        <title>The Global Catalogue of Microorganisms (GCM) 10K type strain sequencing project: providing services to taxonomists for standard genome sequencing and annotation.</title>
        <authorList>
            <consortium name="The Broad Institute Genomics Platform"/>
            <consortium name="The Broad Institute Genome Sequencing Center for Infectious Disease"/>
            <person name="Wu L."/>
            <person name="Ma J."/>
        </authorList>
    </citation>
    <scope>NUCLEOTIDE SEQUENCE [LARGE SCALE GENOMIC DNA]</scope>
    <source>
        <strain evidence="3">JCM 17069</strain>
    </source>
</reference>
<proteinExistence type="predicted"/>
<sequence>MRKLLLLVVLVFSFQNIHSQEIYLKTGKNYTKYDYKSNSSSSPSLQSGSGNFYEIGYVMTLNNEKLKYAVGLSLNEYNALGGDINSSYSWNTQYMGVENTFSIAFVNWNGLQASANGGVGISTLIYGKQNLNGQYLDLASQKEFSGLWIAPKLGLTASYNVDNDIYLSIGYAYSKSFNVSNSTDEKLSFNNSQIQFGVHFMLR</sequence>
<organism evidence="2 3">
    <name type="scientific">Flavobacterium cheonanense</name>
    <dbReference type="NCBI Taxonomy" id="706183"/>
    <lineage>
        <taxon>Bacteria</taxon>
        <taxon>Pseudomonadati</taxon>
        <taxon>Bacteroidota</taxon>
        <taxon>Flavobacteriia</taxon>
        <taxon>Flavobacteriales</taxon>
        <taxon>Flavobacteriaceae</taxon>
        <taxon>Flavobacterium</taxon>
    </lineage>
</organism>
<evidence type="ECO:0000256" key="1">
    <source>
        <dbReference type="SAM" id="SignalP"/>
    </source>
</evidence>
<feature type="signal peptide" evidence="1">
    <location>
        <begin position="1"/>
        <end position="19"/>
    </location>
</feature>
<feature type="chain" id="PRO_5045431996" description="Outer membrane protein beta-barrel domain-containing protein" evidence="1">
    <location>
        <begin position="20"/>
        <end position="203"/>
    </location>
</feature>
<evidence type="ECO:0000313" key="2">
    <source>
        <dbReference type="EMBL" id="GAA4061656.1"/>
    </source>
</evidence>
<dbReference type="RefSeq" id="WP_344815024.1">
    <property type="nucleotide sequence ID" value="NZ_BAABCT010000001.1"/>
</dbReference>
<evidence type="ECO:0000313" key="3">
    <source>
        <dbReference type="Proteomes" id="UP001500367"/>
    </source>
</evidence>
<comment type="caution">
    <text evidence="2">The sequence shown here is derived from an EMBL/GenBank/DDBJ whole genome shotgun (WGS) entry which is preliminary data.</text>
</comment>
<accession>A0ABP7V9K9</accession>
<dbReference type="Proteomes" id="UP001500367">
    <property type="component" value="Unassembled WGS sequence"/>
</dbReference>
<protein>
    <recommendedName>
        <fullName evidence="4">Outer membrane protein beta-barrel domain-containing protein</fullName>
    </recommendedName>
</protein>
<keyword evidence="1" id="KW-0732">Signal</keyword>
<evidence type="ECO:0008006" key="4">
    <source>
        <dbReference type="Google" id="ProtNLM"/>
    </source>
</evidence>
<gene>
    <name evidence="2" type="ORF">GCM10022389_02620</name>
</gene>
<keyword evidence="3" id="KW-1185">Reference proteome</keyword>